<feature type="chain" id="PRO_5029685675" evidence="2">
    <location>
        <begin position="17"/>
        <end position="173"/>
    </location>
</feature>
<reference evidence="3 4" key="1">
    <citation type="journal article" date="2020" name="IScience">
        <title>Genome Sequencing of the Endangered Kingdonia uniflora (Circaeasteraceae, Ranunculales) Reveals Potential Mechanisms of Evolutionary Specialization.</title>
        <authorList>
            <person name="Sun Y."/>
            <person name="Deng T."/>
            <person name="Zhang A."/>
            <person name="Moore M.J."/>
            <person name="Landis J.B."/>
            <person name="Lin N."/>
            <person name="Zhang H."/>
            <person name="Zhang X."/>
            <person name="Huang J."/>
            <person name="Zhang X."/>
            <person name="Sun H."/>
            <person name="Wang H."/>
        </authorList>
    </citation>
    <scope>NUCLEOTIDE SEQUENCE [LARGE SCALE GENOMIC DNA]</scope>
    <source>
        <strain evidence="3">TB1705</strain>
        <tissue evidence="3">Leaf</tissue>
    </source>
</reference>
<dbReference type="OrthoDB" id="413313at2759"/>
<comment type="caution">
    <text evidence="3">The sequence shown here is derived from an EMBL/GenBank/DDBJ whole genome shotgun (WGS) entry which is preliminary data.</text>
</comment>
<evidence type="ECO:0000313" key="3">
    <source>
        <dbReference type="EMBL" id="KAF6146601.1"/>
    </source>
</evidence>
<protein>
    <submittedName>
        <fullName evidence="3">Uncharacterized protein</fullName>
    </submittedName>
</protein>
<feature type="signal peptide" evidence="2">
    <location>
        <begin position="1"/>
        <end position="16"/>
    </location>
</feature>
<evidence type="ECO:0000256" key="1">
    <source>
        <dbReference type="SAM" id="MobiDB-lite"/>
    </source>
</evidence>
<dbReference type="Proteomes" id="UP000541444">
    <property type="component" value="Unassembled WGS sequence"/>
</dbReference>
<sequence>MVLLCCGFTMLLFNYAIHPLRNGSPIGLYRRRQPATATTQERKGNDDQLPHNYPGMEKQGQPATTTTQEQKKDRLYRAVERHAKGIGELPSLRRDIINLGKPRLQSAYKLIVTSRMQHATRDLPPTDGVRGRNCIMKDMYGGIVAYESILLSEVAPEEFYRVIIDEVIRDDVL</sequence>
<evidence type="ECO:0000256" key="2">
    <source>
        <dbReference type="SAM" id="SignalP"/>
    </source>
</evidence>
<name>A0A7J7LVA3_9MAGN</name>
<feature type="compositionally biased region" description="Basic and acidic residues" evidence="1">
    <location>
        <begin position="40"/>
        <end position="49"/>
    </location>
</feature>
<dbReference type="EMBL" id="JACGCM010001965">
    <property type="protein sequence ID" value="KAF6146601.1"/>
    <property type="molecule type" value="Genomic_DNA"/>
</dbReference>
<organism evidence="3 4">
    <name type="scientific">Kingdonia uniflora</name>
    <dbReference type="NCBI Taxonomy" id="39325"/>
    <lineage>
        <taxon>Eukaryota</taxon>
        <taxon>Viridiplantae</taxon>
        <taxon>Streptophyta</taxon>
        <taxon>Embryophyta</taxon>
        <taxon>Tracheophyta</taxon>
        <taxon>Spermatophyta</taxon>
        <taxon>Magnoliopsida</taxon>
        <taxon>Ranunculales</taxon>
        <taxon>Circaeasteraceae</taxon>
        <taxon>Kingdonia</taxon>
    </lineage>
</organism>
<dbReference type="AlphaFoldDB" id="A0A7J7LVA3"/>
<feature type="region of interest" description="Disordered" evidence="1">
    <location>
        <begin position="32"/>
        <end position="72"/>
    </location>
</feature>
<gene>
    <name evidence="3" type="ORF">GIB67_008887</name>
</gene>
<accession>A0A7J7LVA3</accession>
<keyword evidence="2" id="KW-0732">Signal</keyword>
<proteinExistence type="predicted"/>
<keyword evidence="4" id="KW-1185">Reference proteome</keyword>
<evidence type="ECO:0000313" key="4">
    <source>
        <dbReference type="Proteomes" id="UP000541444"/>
    </source>
</evidence>